<comment type="caution">
    <text evidence="8">The sequence shown here is derived from an EMBL/GenBank/DDBJ whole genome shotgun (WGS) entry which is preliminary data.</text>
</comment>
<evidence type="ECO:0000256" key="4">
    <source>
        <dbReference type="SAM" id="SignalP"/>
    </source>
</evidence>
<sequence>MNPSPAPRPRFLLTRRGFLGVSIGAVATVALASCAPAANWVQPDGAQVQGAERRRGGTGKVTTATLTAAPTVLDLAGATAPTWAFGSLPAPVIRLGAGDTLKATVRNQLEADTSVHWHGLALRNDMDGVPPVTQQPIKAGASFDYEFIAPDPGTYWFHPHVGVQLDRGLYGALIVEDPAEPGGYEDEWVIILDDWLDGVTATPDDVLDELSAGMGDMGGMGDMFMRMGNTLMGATSDLLGGDAGDVYYPLYLVNGKPPADPTQFTGRAGEKVRLRIINAGSDTAFRLAIGGHTLTITNTDGFPVEPVEVDSILIGMGERYDAIITLDDGAFPLIAQAEGKRDRGFAVIRTGSAAAAPTADVSIPELTSSRIGTAQLLTSDSSVALSSRQPDRTVAITLTGGMAEYDWGIDGRRFDMNQPLDGAHEIREGERVRFTITNDTEMWHPFHLHGHTYQHEGGGPRKDTSIILPKQTLTVDFDADNPGLWVAHCHNIYHAETGMTTVIGYRA</sequence>
<dbReference type="Gene3D" id="2.60.40.420">
    <property type="entry name" value="Cupredoxins - blue copper proteins"/>
    <property type="match status" value="3"/>
</dbReference>
<organism evidence="8 9">
    <name type="scientific">Microbacterium rhizomatis</name>
    <dbReference type="NCBI Taxonomy" id="1631477"/>
    <lineage>
        <taxon>Bacteria</taxon>
        <taxon>Bacillati</taxon>
        <taxon>Actinomycetota</taxon>
        <taxon>Actinomycetes</taxon>
        <taxon>Micrococcales</taxon>
        <taxon>Microbacteriaceae</taxon>
        <taxon>Microbacterium</taxon>
    </lineage>
</organism>
<dbReference type="Pfam" id="PF07731">
    <property type="entry name" value="Cu-oxidase_2"/>
    <property type="match status" value="1"/>
</dbReference>
<feature type="domain" description="Plastocyanin-like" evidence="7">
    <location>
        <begin position="81"/>
        <end position="179"/>
    </location>
</feature>
<dbReference type="Pfam" id="PF00394">
    <property type="entry name" value="Cu-oxidase"/>
    <property type="match status" value="1"/>
</dbReference>
<evidence type="ECO:0000259" key="7">
    <source>
        <dbReference type="Pfam" id="PF07732"/>
    </source>
</evidence>
<dbReference type="InterPro" id="IPR045087">
    <property type="entry name" value="Cu-oxidase_fam"/>
</dbReference>
<dbReference type="SUPFAM" id="SSF49503">
    <property type="entry name" value="Cupredoxins"/>
    <property type="match status" value="3"/>
</dbReference>
<name>A0A5J5J2C8_9MICO</name>
<dbReference type="AlphaFoldDB" id="A0A5J5J2C8"/>
<gene>
    <name evidence="8" type="ORF">F6B43_01220</name>
</gene>
<feature type="domain" description="Plastocyanin-like" evidence="6">
    <location>
        <begin position="389"/>
        <end position="502"/>
    </location>
</feature>
<dbReference type="EMBL" id="VYSA01000001">
    <property type="protein sequence ID" value="KAA9110347.1"/>
    <property type="molecule type" value="Genomic_DNA"/>
</dbReference>
<dbReference type="PANTHER" id="PTHR11709:SF394">
    <property type="entry name" value="FI03373P-RELATED"/>
    <property type="match status" value="1"/>
</dbReference>
<dbReference type="Proteomes" id="UP000325827">
    <property type="component" value="Unassembled WGS sequence"/>
</dbReference>
<dbReference type="CDD" id="cd13896">
    <property type="entry name" value="CuRO_3_CopA"/>
    <property type="match status" value="1"/>
</dbReference>
<dbReference type="CDD" id="cd13870">
    <property type="entry name" value="CuRO_2_CopA_like_1"/>
    <property type="match status" value="1"/>
</dbReference>
<keyword evidence="4" id="KW-0732">Signal</keyword>
<evidence type="ECO:0000259" key="5">
    <source>
        <dbReference type="Pfam" id="PF00394"/>
    </source>
</evidence>
<reference evidence="9" key="1">
    <citation type="submission" date="2019-09" db="EMBL/GenBank/DDBJ databases">
        <title>Mumia zhuanghuii sp. nov. isolated from the intestinal contents of plateau pika (Ochotona curzoniae) in the Qinghai-Tibet plateau of China.</title>
        <authorList>
            <person name="Tian Z."/>
        </authorList>
    </citation>
    <scope>NUCLEOTIDE SEQUENCE [LARGE SCALE GENOMIC DNA]</scope>
    <source>
        <strain evidence="9">JCM 30598</strain>
    </source>
</reference>
<dbReference type="GO" id="GO:0005507">
    <property type="term" value="F:copper ion binding"/>
    <property type="evidence" value="ECO:0007669"/>
    <property type="project" value="InterPro"/>
</dbReference>
<feature type="domain" description="Plastocyanin-like" evidence="5">
    <location>
        <begin position="251"/>
        <end position="338"/>
    </location>
</feature>
<dbReference type="InterPro" id="IPR001117">
    <property type="entry name" value="Cu-oxidase_2nd"/>
</dbReference>
<evidence type="ECO:0000256" key="3">
    <source>
        <dbReference type="ARBA" id="ARBA00023008"/>
    </source>
</evidence>
<evidence type="ECO:0000256" key="1">
    <source>
        <dbReference type="ARBA" id="ARBA00022723"/>
    </source>
</evidence>
<dbReference type="InterPro" id="IPR002355">
    <property type="entry name" value="Cu_oxidase_Cu_BS"/>
</dbReference>
<dbReference type="InterPro" id="IPR011707">
    <property type="entry name" value="Cu-oxidase-like_N"/>
</dbReference>
<keyword evidence="3" id="KW-0186">Copper</keyword>
<feature type="chain" id="PRO_5023866347" evidence="4">
    <location>
        <begin position="33"/>
        <end position="507"/>
    </location>
</feature>
<feature type="signal peptide" evidence="4">
    <location>
        <begin position="1"/>
        <end position="32"/>
    </location>
</feature>
<dbReference type="OrthoDB" id="345021at2"/>
<keyword evidence="9" id="KW-1185">Reference proteome</keyword>
<keyword evidence="2" id="KW-0560">Oxidoreductase</keyword>
<protein>
    <submittedName>
        <fullName evidence="8">Multicopper oxidase family protein</fullName>
    </submittedName>
</protein>
<dbReference type="CDD" id="cd13861">
    <property type="entry name" value="CuRO_1_CumA_like"/>
    <property type="match status" value="1"/>
</dbReference>
<dbReference type="InterPro" id="IPR034279">
    <property type="entry name" value="CuRO_3_CopA"/>
</dbReference>
<dbReference type="PROSITE" id="PS51318">
    <property type="entry name" value="TAT"/>
    <property type="match status" value="1"/>
</dbReference>
<evidence type="ECO:0000313" key="8">
    <source>
        <dbReference type="EMBL" id="KAA9110347.1"/>
    </source>
</evidence>
<keyword evidence="1" id="KW-0479">Metal-binding</keyword>
<proteinExistence type="predicted"/>
<accession>A0A5J5J2C8</accession>
<dbReference type="InterPro" id="IPR008972">
    <property type="entry name" value="Cupredoxin"/>
</dbReference>
<evidence type="ECO:0000256" key="2">
    <source>
        <dbReference type="ARBA" id="ARBA00023002"/>
    </source>
</evidence>
<dbReference type="GO" id="GO:0016491">
    <property type="term" value="F:oxidoreductase activity"/>
    <property type="evidence" value="ECO:0007669"/>
    <property type="project" value="UniProtKB-KW"/>
</dbReference>
<dbReference type="PANTHER" id="PTHR11709">
    <property type="entry name" value="MULTI-COPPER OXIDASE"/>
    <property type="match status" value="1"/>
</dbReference>
<evidence type="ECO:0000259" key="6">
    <source>
        <dbReference type="Pfam" id="PF07731"/>
    </source>
</evidence>
<evidence type="ECO:0000313" key="9">
    <source>
        <dbReference type="Proteomes" id="UP000325827"/>
    </source>
</evidence>
<dbReference type="InterPro" id="IPR006311">
    <property type="entry name" value="TAT_signal"/>
</dbReference>
<dbReference type="RefSeq" id="WP_150447133.1">
    <property type="nucleotide sequence ID" value="NZ_VYSA01000001.1"/>
</dbReference>
<dbReference type="PROSITE" id="PS00080">
    <property type="entry name" value="MULTICOPPER_OXIDASE2"/>
    <property type="match status" value="1"/>
</dbReference>
<dbReference type="Pfam" id="PF07732">
    <property type="entry name" value="Cu-oxidase_3"/>
    <property type="match status" value="1"/>
</dbReference>
<dbReference type="InterPro" id="IPR011706">
    <property type="entry name" value="Cu-oxidase_C"/>
</dbReference>